<protein>
    <submittedName>
        <fullName evidence="6">Arginyltransferase</fullName>
        <ecNumber evidence="6">2.3.2.8</ecNumber>
    </submittedName>
</protein>
<dbReference type="EMBL" id="JAQHXR010000002">
    <property type="protein sequence ID" value="MDA3968748.1"/>
    <property type="molecule type" value="Genomic_DNA"/>
</dbReference>
<dbReference type="InterPro" id="IPR030700">
    <property type="entry name" value="N-end_Aminoacyl_Trfase"/>
</dbReference>
<dbReference type="RefSeq" id="WP_271021046.1">
    <property type="nucleotide sequence ID" value="NZ_JAQHXR010000002.1"/>
</dbReference>
<evidence type="ECO:0000259" key="5">
    <source>
        <dbReference type="Pfam" id="PF04377"/>
    </source>
</evidence>
<dbReference type="InterPro" id="IPR017138">
    <property type="entry name" value="Asp_Glu_LeuTrfase"/>
</dbReference>
<keyword evidence="3 6" id="KW-0012">Acyltransferase</keyword>
<evidence type="ECO:0000313" key="7">
    <source>
        <dbReference type="Proteomes" id="UP001210261"/>
    </source>
</evidence>
<dbReference type="InterPro" id="IPR007471">
    <property type="entry name" value="N-end_Aminoacyl_Trfase_N"/>
</dbReference>
<dbReference type="NCBIfam" id="NF002344">
    <property type="entry name" value="PRK01305.2-1"/>
    <property type="match status" value="1"/>
</dbReference>
<dbReference type="Proteomes" id="UP001210261">
    <property type="component" value="Unassembled WGS sequence"/>
</dbReference>
<evidence type="ECO:0000256" key="1">
    <source>
        <dbReference type="ARBA" id="ARBA00022490"/>
    </source>
</evidence>
<dbReference type="PANTHER" id="PTHR21367">
    <property type="entry name" value="ARGININE-TRNA-PROTEIN TRANSFERASE 1"/>
    <property type="match status" value="1"/>
</dbReference>
<keyword evidence="7" id="KW-1185">Reference proteome</keyword>
<dbReference type="EC" id="2.3.2.8" evidence="6"/>
<evidence type="ECO:0000256" key="3">
    <source>
        <dbReference type="ARBA" id="ARBA00023315"/>
    </source>
</evidence>
<proteinExistence type="predicted"/>
<dbReference type="PIRSF" id="PIRSF037208">
    <property type="entry name" value="ATE_pro_prd"/>
    <property type="match status" value="1"/>
</dbReference>
<dbReference type="Pfam" id="PF04376">
    <property type="entry name" value="ATE_N"/>
    <property type="match status" value="1"/>
</dbReference>
<dbReference type="InterPro" id="IPR007472">
    <property type="entry name" value="N-end_Aminoacyl_Trfase_C"/>
</dbReference>
<comment type="caution">
    <text evidence="6">The sequence shown here is derived from an EMBL/GenBank/DDBJ whole genome shotgun (WGS) entry which is preliminary data.</text>
</comment>
<gene>
    <name evidence="6" type="ORF">PF021_03555</name>
</gene>
<dbReference type="GO" id="GO:0004057">
    <property type="term" value="F:arginyl-tRNA--protein transferase activity"/>
    <property type="evidence" value="ECO:0007669"/>
    <property type="project" value="UniProtKB-EC"/>
</dbReference>
<evidence type="ECO:0000313" key="6">
    <source>
        <dbReference type="EMBL" id="MDA3968748.1"/>
    </source>
</evidence>
<accession>A0ABT4VEZ2</accession>
<dbReference type="Pfam" id="PF04377">
    <property type="entry name" value="ATE_C"/>
    <property type="match status" value="1"/>
</dbReference>
<reference evidence="6 7" key="1">
    <citation type="submission" date="2023-01" db="EMBL/GenBank/DDBJ databases">
        <title>Description of Helicobacter ibis sp. nov. isolated from faecal droppings of black-faced ibis (Theristicus melanopis).</title>
        <authorList>
            <person name="Lopez-Cantillo M."/>
            <person name="Vidal-Veuthey B."/>
            <person name="Mella A."/>
            <person name="De La Haba R."/>
            <person name="Collado L."/>
        </authorList>
    </citation>
    <scope>NUCLEOTIDE SEQUENCE [LARGE SCALE GENOMIC DNA]</scope>
    <source>
        <strain evidence="6 7">A82</strain>
    </source>
</reference>
<dbReference type="PANTHER" id="PTHR21367:SF1">
    <property type="entry name" value="ARGINYL-TRNA--PROTEIN TRANSFERASE 1"/>
    <property type="match status" value="1"/>
</dbReference>
<evidence type="ECO:0000256" key="2">
    <source>
        <dbReference type="ARBA" id="ARBA00022679"/>
    </source>
</evidence>
<dbReference type="SUPFAM" id="SSF55729">
    <property type="entry name" value="Acyl-CoA N-acyltransferases (Nat)"/>
    <property type="match status" value="1"/>
</dbReference>
<evidence type="ECO:0000259" key="4">
    <source>
        <dbReference type="Pfam" id="PF04376"/>
    </source>
</evidence>
<keyword evidence="1" id="KW-0963">Cytoplasm</keyword>
<name>A0ABT4VEZ2_9HELI</name>
<keyword evidence="2 6" id="KW-0808">Transferase</keyword>
<organism evidence="6 7">
    <name type="scientific">Helicobacter ibis</name>
    <dbReference type="NCBI Taxonomy" id="2962633"/>
    <lineage>
        <taxon>Bacteria</taxon>
        <taxon>Pseudomonadati</taxon>
        <taxon>Campylobacterota</taxon>
        <taxon>Epsilonproteobacteria</taxon>
        <taxon>Campylobacterales</taxon>
        <taxon>Helicobacteraceae</taxon>
        <taxon>Helicobacter</taxon>
    </lineage>
</organism>
<dbReference type="InterPro" id="IPR016181">
    <property type="entry name" value="Acyl_CoA_acyltransferase"/>
</dbReference>
<feature type="domain" description="N-end aminoacyl transferase N-terminal" evidence="4">
    <location>
        <begin position="11"/>
        <end position="80"/>
    </location>
</feature>
<feature type="domain" description="N-end rule aminoacyl transferase C-terminal" evidence="5">
    <location>
        <begin position="98"/>
        <end position="222"/>
    </location>
</feature>
<sequence>MEVFELENSLSKCSYLEGLESNMKYFYIKQCTNDFYMTLLERGWRRFGHYFFVPICSTCNACVTIRQDCQAFEFSKSHKRILKNPIKVVINRPHVTQEHLMLYDKYHRYMNRKKKWNYTQITLDNYYDTFVAGYEEFGYEFDYYFEDLLIGVALVDILPDAISSVYCYYDHDFKKYSIGTYSILKQIQFAKSYNIPYLYPGYWIKNHYAMGYKEKFKPFEILLNRPTLEDKCIWIKE</sequence>